<accession>A0A0U1D5I6</accession>
<feature type="region of interest" description="Disordered" evidence="1">
    <location>
        <begin position="72"/>
        <end position="98"/>
    </location>
</feature>
<reference evidence="2 3" key="1">
    <citation type="submission" date="2015-03" db="EMBL/GenBank/DDBJ databases">
        <authorList>
            <person name="Murphy D."/>
        </authorList>
    </citation>
    <scope>NUCLEOTIDE SEQUENCE [LARGE SCALE GENOMIC DNA]</scope>
    <source>
        <strain evidence="2 3">D16</strain>
    </source>
</reference>
<dbReference type="AlphaFoldDB" id="A0A0U1D5I6"/>
<protein>
    <submittedName>
        <fullName evidence="2">Uncharacterized protein</fullName>
    </submittedName>
</protein>
<evidence type="ECO:0000313" key="2">
    <source>
        <dbReference type="EMBL" id="CQD08569.1"/>
    </source>
</evidence>
<proteinExistence type="predicted"/>
<evidence type="ECO:0000256" key="1">
    <source>
        <dbReference type="SAM" id="MobiDB-lite"/>
    </source>
</evidence>
<gene>
    <name evidence="2" type="ORF">BN970_01655</name>
</gene>
<evidence type="ECO:0000313" key="3">
    <source>
        <dbReference type="Proteomes" id="UP000182227"/>
    </source>
</evidence>
<name>A0A0U1D5I6_9MYCO</name>
<dbReference type="EMBL" id="CTEF01000001">
    <property type="protein sequence ID" value="CQD08569.1"/>
    <property type="molecule type" value="Genomic_DNA"/>
</dbReference>
<sequence length="122" mass="13104">MSTIPKGLQDLTSIVKLDATGQTRADFSLIATQGPVCNYDVDRRAIGDVSPKDPNLVMYCPPAPDMLMRGAVNAPRPNDLGLQNSQTPGHPIGPEVVDDPVKIPTLAQLAYKWRSILKGGPQ</sequence>
<organism evidence="2 3">
    <name type="scientific">Mycolicibacterium conceptionense</name>
    <dbReference type="NCBI Taxonomy" id="451644"/>
    <lineage>
        <taxon>Bacteria</taxon>
        <taxon>Bacillati</taxon>
        <taxon>Actinomycetota</taxon>
        <taxon>Actinomycetes</taxon>
        <taxon>Mycobacteriales</taxon>
        <taxon>Mycobacteriaceae</taxon>
        <taxon>Mycolicibacterium</taxon>
    </lineage>
</organism>
<dbReference type="Proteomes" id="UP000182227">
    <property type="component" value="Unassembled WGS sequence"/>
</dbReference>